<dbReference type="Proteomes" id="UP001165082">
    <property type="component" value="Unassembled WGS sequence"/>
</dbReference>
<evidence type="ECO:0000313" key="2">
    <source>
        <dbReference type="EMBL" id="GMI07983.1"/>
    </source>
</evidence>
<feature type="transmembrane region" description="Helical" evidence="1">
    <location>
        <begin position="49"/>
        <end position="69"/>
    </location>
</feature>
<reference evidence="2" key="1">
    <citation type="submission" date="2022-07" db="EMBL/GenBank/DDBJ databases">
        <title>Genome analysis of Parmales, a sister group of diatoms, reveals the evolutionary specialization of diatoms from phago-mixotrophs to photoautotrophs.</title>
        <authorList>
            <person name="Ban H."/>
            <person name="Sato S."/>
            <person name="Yoshikawa S."/>
            <person name="Kazumasa Y."/>
            <person name="Nakamura Y."/>
            <person name="Ichinomiya M."/>
            <person name="Saitoh K."/>
            <person name="Sato N."/>
            <person name="Blanc-Mathieu R."/>
            <person name="Endo H."/>
            <person name="Kuwata A."/>
            <person name="Ogata H."/>
        </authorList>
    </citation>
    <scope>NUCLEOTIDE SEQUENCE</scope>
</reference>
<keyword evidence="3" id="KW-1185">Reference proteome</keyword>
<sequence length="93" mass="10635">MITRKSRWRLTEAGFSFGRLRNSTRGSPPRLQRPRPKQLHYYDECGAHLYSQFSICLLLSAFLGVRLFLAPLASASGLPSLGEIRVFDELPRR</sequence>
<evidence type="ECO:0000313" key="3">
    <source>
        <dbReference type="Proteomes" id="UP001165082"/>
    </source>
</evidence>
<comment type="caution">
    <text evidence="2">The sequence shown here is derived from an EMBL/GenBank/DDBJ whole genome shotgun (WGS) entry which is preliminary data.</text>
</comment>
<protein>
    <submittedName>
        <fullName evidence="2">Uncharacterized protein</fullName>
    </submittedName>
</protein>
<evidence type="ECO:0000256" key="1">
    <source>
        <dbReference type="SAM" id="Phobius"/>
    </source>
</evidence>
<keyword evidence="1" id="KW-0812">Transmembrane</keyword>
<keyword evidence="1" id="KW-1133">Transmembrane helix</keyword>
<gene>
    <name evidence="2" type="ORF">TrRE_jg1390</name>
</gene>
<dbReference type="EMBL" id="BRXZ01000237">
    <property type="protein sequence ID" value="GMI07983.1"/>
    <property type="molecule type" value="Genomic_DNA"/>
</dbReference>
<accession>A0A9W7CG17</accession>
<keyword evidence="1" id="KW-0472">Membrane</keyword>
<name>A0A9W7CG17_9STRA</name>
<dbReference type="AlphaFoldDB" id="A0A9W7CG17"/>
<proteinExistence type="predicted"/>
<organism evidence="2 3">
    <name type="scientific">Triparma retinervis</name>
    <dbReference type="NCBI Taxonomy" id="2557542"/>
    <lineage>
        <taxon>Eukaryota</taxon>
        <taxon>Sar</taxon>
        <taxon>Stramenopiles</taxon>
        <taxon>Ochrophyta</taxon>
        <taxon>Bolidophyceae</taxon>
        <taxon>Parmales</taxon>
        <taxon>Triparmaceae</taxon>
        <taxon>Triparma</taxon>
    </lineage>
</organism>